<accession>A0A8J4YXA6</accession>
<evidence type="ECO:0000256" key="1">
    <source>
        <dbReference type="SAM" id="MobiDB-lite"/>
    </source>
</evidence>
<dbReference type="Pfam" id="PF13358">
    <property type="entry name" value="DDE_3"/>
    <property type="match status" value="1"/>
</dbReference>
<dbReference type="OrthoDB" id="10013850at2759"/>
<dbReference type="AlphaFoldDB" id="A0A8J4YXA6"/>
<gene>
    <name evidence="4" type="primary">IKBKE_4</name>
    <name evidence="4" type="ORF">GWK47_030618</name>
</gene>
<evidence type="ECO:0000313" key="5">
    <source>
        <dbReference type="Proteomes" id="UP000770661"/>
    </source>
</evidence>
<dbReference type="EMBL" id="JACEEZ010001340">
    <property type="protein sequence ID" value="KAG0729319.1"/>
    <property type="molecule type" value="Genomic_DNA"/>
</dbReference>
<name>A0A8J4YXA6_CHIOP</name>
<proteinExistence type="predicted"/>
<evidence type="ECO:0000313" key="4">
    <source>
        <dbReference type="EMBL" id="KAG0729314.1"/>
    </source>
</evidence>
<dbReference type="GO" id="GO:0003676">
    <property type="term" value="F:nucleic acid binding"/>
    <property type="evidence" value="ECO:0007669"/>
    <property type="project" value="InterPro"/>
</dbReference>
<dbReference type="EMBL" id="JACEEZ010001340">
    <property type="protein sequence ID" value="KAG0729314.1"/>
    <property type="molecule type" value="Genomic_DNA"/>
</dbReference>
<comment type="caution">
    <text evidence="4">The sequence shown here is derived from an EMBL/GenBank/DDBJ whole genome shotgun (WGS) entry which is preliminary data.</text>
</comment>
<organism evidence="4 5">
    <name type="scientific">Chionoecetes opilio</name>
    <name type="common">Atlantic snow crab</name>
    <name type="synonym">Cancer opilio</name>
    <dbReference type="NCBI Taxonomy" id="41210"/>
    <lineage>
        <taxon>Eukaryota</taxon>
        <taxon>Metazoa</taxon>
        <taxon>Ecdysozoa</taxon>
        <taxon>Arthropoda</taxon>
        <taxon>Crustacea</taxon>
        <taxon>Multicrustacea</taxon>
        <taxon>Malacostraca</taxon>
        <taxon>Eumalacostraca</taxon>
        <taxon>Eucarida</taxon>
        <taxon>Decapoda</taxon>
        <taxon>Pleocyemata</taxon>
        <taxon>Brachyura</taxon>
        <taxon>Eubrachyura</taxon>
        <taxon>Majoidea</taxon>
        <taxon>Majidae</taxon>
        <taxon>Chionoecetes</taxon>
    </lineage>
</organism>
<dbReference type="Gene3D" id="3.30.420.10">
    <property type="entry name" value="Ribonuclease H-like superfamily/Ribonuclease H"/>
    <property type="match status" value="1"/>
</dbReference>
<dbReference type="Gene3D" id="1.20.1270.420">
    <property type="match status" value="1"/>
</dbReference>
<feature type="compositionally biased region" description="Basic and acidic residues" evidence="1">
    <location>
        <begin position="290"/>
        <end position="303"/>
    </location>
</feature>
<evidence type="ECO:0000259" key="3">
    <source>
        <dbReference type="Pfam" id="PF18394"/>
    </source>
</evidence>
<dbReference type="InterPro" id="IPR041309">
    <property type="entry name" value="TBK1_CC1"/>
</dbReference>
<dbReference type="Pfam" id="PF18394">
    <property type="entry name" value="TBK1_CCD1"/>
    <property type="match status" value="1"/>
</dbReference>
<evidence type="ECO:0000259" key="2">
    <source>
        <dbReference type="Pfam" id="PF13358"/>
    </source>
</evidence>
<feature type="region of interest" description="Disordered" evidence="1">
    <location>
        <begin position="273"/>
        <end position="309"/>
    </location>
</feature>
<keyword evidence="5" id="KW-1185">Reference proteome</keyword>
<feature type="domain" description="Tc1-like transposase DDE" evidence="2">
    <location>
        <begin position="284"/>
        <end position="411"/>
    </location>
</feature>
<dbReference type="InterPro" id="IPR038717">
    <property type="entry name" value="Tc1-like_DDE_dom"/>
</dbReference>
<dbReference type="InterPro" id="IPR036397">
    <property type="entry name" value="RNaseH_sf"/>
</dbReference>
<reference evidence="4" key="1">
    <citation type="submission" date="2020-07" db="EMBL/GenBank/DDBJ databases">
        <title>The High-quality genome of the commercially important snow crab, Chionoecetes opilio.</title>
        <authorList>
            <person name="Jeong J.-H."/>
            <person name="Ryu S."/>
        </authorList>
    </citation>
    <scope>NUCLEOTIDE SEQUENCE</scope>
    <source>
        <strain evidence="4">MADBK_172401_WGS</strain>
        <tissue evidence="4">Digestive gland</tissue>
    </source>
</reference>
<feature type="domain" description="TANK-binding kinase 1 coiled-coil" evidence="3">
    <location>
        <begin position="99"/>
        <end position="241"/>
    </location>
</feature>
<protein>
    <submittedName>
        <fullName evidence="4">Transposable element Tcb2 transposase</fullName>
    </submittedName>
</protein>
<dbReference type="Proteomes" id="UP000770661">
    <property type="component" value="Unassembled WGS sequence"/>
</dbReference>
<sequence length="451" mass="51448">MFIEVIVEELTNLRSQLNHVQALTFAVSDRFSQLVANHRRFLMLTQMCGGNQDGSTQALRERMEDLVNNKVDTEKSSHENPWPGRLEELVVGAGAHHRAVRDSLNAIVPVVNQLFERVVTGSQLRRQWQQVRSDAASVERAPNKASTLVNKLRESWQHLLRDRAARTLTFNDEQFHLLEKMKMKETAKSLETLLASVTATLNCTTDHLADWCKAAKVQRVQTEIEEADLEKHEAVLYSFQTNLGDTEESYHLTLSELLSTIKDRKLQDDARLKLEGDEGSDGRTSTRTFDSNDTKKSKKDSINRTRVRLSGNKGRGGLYFLPKNVTMKGANYIEVLRDHLLVPYAIHECEVFMQDSAPAHRSKVVQKFLTDNNIPVLDWPGNSPDLNPIENAWNEMKKAIAKKRPTNINELKQALTKLWVEMDLSYFTKLATSMPKRIGMVIQYKGNMTKY</sequence>
<dbReference type="EMBL" id="JACEEZ010001340">
    <property type="protein sequence ID" value="KAG0729318.1"/>
    <property type="molecule type" value="Genomic_DNA"/>
</dbReference>